<feature type="domain" description="Lactate/malate dehydrogenase C-terminal" evidence="10">
    <location>
        <begin position="200"/>
        <end position="372"/>
    </location>
</feature>
<evidence type="ECO:0000256" key="5">
    <source>
        <dbReference type="ARBA" id="ARBA00023027"/>
    </source>
</evidence>
<dbReference type="PIRSF" id="PIRSF000102">
    <property type="entry name" value="Lac_mal_DH"/>
    <property type="match status" value="1"/>
</dbReference>
<accession>A0A9J6E4C2</accession>
<feature type="active site" description="Proton acceptor" evidence="6">
    <location>
        <position position="231"/>
    </location>
</feature>
<dbReference type="Gene3D" id="3.40.50.720">
    <property type="entry name" value="NAD(P)-binding Rossmann-like Domain"/>
    <property type="match status" value="1"/>
</dbReference>
<dbReference type="InterPro" id="IPR001557">
    <property type="entry name" value="L-lactate/malate_DH"/>
</dbReference>
<feature type="binding site" evidence="7">
    <location>
        <begin position="173"/>
        <end position="175"/>
    </location>
    <ligand>
        <name>NAD(+)</name>
        <dbReference type="ChEBI" id="CHEBI:57540"/>
    </ligand>
</feature>
<evidence type="ECO:0000256" key="8">
    <source>
        <dbReference type="RuleBase" id="RU003369"/>
    </source>
</evidence>
<name>A0A9J6E4C2_RHIMP</name>
<reference evidence="11" key="2">
    <citation type="submission" date="2021-09" db="EMBL/GenBank/DDBJ databases">
        <authorList>
            <person name="Jia N."/>
            <person name="Wang J."/>
            <person name="Shi W."/>
            <person name="Du L."/>
            <person name="Sun Y."/>
            <person name="Zhan W."/>
            <person name="Jiang J."/>
            <person name="Wang Q."/>
            <person name="Zhang B."/>
            <person name="Ji P."/>
            <person name="Sakyi L.B."/>
            <person name="Cui X."/>
            <person name="Yuan T."/>
            <person name="Jiang B."/>
            <person name="Yang W."/>
            <person name="Lam T.T.-Y."/>
            <person name="Chang Q."/>
            <person name="Ding S."/>
            <person name="Wang X."/>
            <person name="Zhu J."/>
            <person name="Ruan X."/>
            <person name="Zhao L."/>
            <person name="Wei J."/>
            <person name="Que T."/>
            <person name="Du C."/>
            <person name="Cheng J."/>
            <person name="Dai P."/>
            <person name="Han X."/>
            <person name="Huang E."/>
            <person name="Gao Y."/>
            <person name="Liu J."/>
            <person name="Shao H."/>
            <person name="Ye R."/>
            <person name="Li L."/>
            <person name="Wei W."/>
            <person name="Wang X."/>
            <person name="Wang C."/>
            <person name="Huo Q."/>
            <person name="Li W."/>
            <person name="Guo W."/>
            <person name="Chen H."/>
            <person name="Chen S."/>
            <person name="Zhou L."/>
            <person name="Zhou L."/>
            <person name="Ni X."/>
            <person name="Tian J."/>
            <person name="Zhou Y."/>
            <person name="Sheng Y."/>
            <person name="Liu T."/>
            <person name="Pan Y."/>
            <person name="Xia L."/>
            <person name="Li J."/>
            <person name="Zhao F."/>
            <person name="Cao W."/>
        </authorList>
    </citation>
    <scope>NUCLEOTIDE SEQUENCE</scope>
    <source>
        <strain evidence="11">Rmic-2018</strain>
        <tissue evidence="11">Larvae</tissue>
    </source>
</reference>
<dbReference type="FunFam" id="3.40.50.720:FF:000010">
    <property type="entry name" value="Malate dehydrogenase"/>
    <property type="match status" value="1"/>
</dbReference>
<keyword evidence="4 8" id="KW-0560">Oxidoreductase</keyword>
<evidence type="ECO:0000256" key="1">
    <source>
        <dbReference type="ARBA" id="ARBA00009613"/>
    </source>
</evidence>
<organism evidence="11 12">
    <name type="scientific">Rhipicephalus microplus</name>
    <name type="common">Cattle tick</name>
    <name type="synonym">Boophilus microplus</name>
    <dbReference type="NCBI Taxonomy" id="6941"/>
    <lineage>
        <taxon>Eukaryota</taxon>
        <taxon>Metazoa</taxon>
        <taxon>Ecdysozoa</taxon>
        <taxon>Arthropoda</taxon>
        <taxon>Chelicerata</taxon>
        <taxon>Arachnida</taxon>
        <taxon>Acari</taxon>
        <taxon>Parasitiformes</taxon>
        <taxon>Ixodida</taxon>
        <taxon>Ixodoidea</taxon>
        <taxon>Ixodidae</taxon>
        <taxon>Rhipicephalinae</taxon>
        <taxon>Rhipicephalus</taxon>
        <taxon>Boophilus</taxon>
    </lineage>
</organism>
<evidence type="ECO:0000259" key="9">
    <source>
        <dbReference type="Pfam" id="PF00056"/>
    </source>
</evidence>
<dbReference type="SUPFAM" id="SSF56327">
    <property type="entry name" value="LDH C-terminal domain-like"/>
    <property type="match status" value="1"/>
</dbReference>
<dbReference type="InterPro" id="IPR001236">
    <property type="entry name" value="Lactate/malate_DH_N"/>
</dbReference>
<reference evidence="11" key="1">
    <citation type="journal article" date="2020" name="Cell">
        <title>Large-Scale Comparative Analyses of Tick Genomes Elucidate Their Genetic Diversity and Vector Capacities.</title>
        <authorList>
            <consortium name="Tick Genome and Microbiome Consortium (TIGMIC)"/>
            <person name="Jia N."/>
            <person name="Wang J."/>
            <person name="Shi W."/>
            <person name="Du L."/>
            <person name="Sun Y."/>
            <person name="Zhan W."/>
            <person name="Jiang J.F."/>
            <person name="Wang Q."/>
            <person name="Zhang B."/>
            <person name="Ji P."/>
            <person name="Bell-Sakyi L."/>
            <person name="Cui X.M."/>
            <person name="Yuan T.T."/>
            <person name="Jiang B.G."/>
            <person name="Yang W.F."/>
            <person name="Lam T.T."/>
            <person name="Chang Q.C."/>
            <person name="Ding S.J."/>
            <person name="Wang X.J."/>
            <person name="Zhu J.G."/>
            <person name="Ruan X.D."/>
            <person name="Zhao L."/>
            <person name="Wei J.T."/>
            <person name="Ye R.Z."/>
            <person name="Que T.C."/>
            <person name="Du C.H."/>
            <person name="Zhou Y.H."/>
            <person name="Cheng J.X."/>
            <person name="Dai P.F."/>
            <person name="Guo W.B."/>
            <person name="Han X.H."/>
            <person name="Huang E.J."/>
            <person name="Li L.F."/>
            <person name="Wei W."/>
            <person name="Gao Y.C."/>
            <person name="Liu J.Z."/>
            <person name="Shao H.Z."/>
            <person name="Wang X."/>
            <person name="Wang C.C."/>
            <person name="Yang T.C."/>
            <person name="Huo Q.B."/>
            <person name="Li W."/>
            <person name="Chen H.Y."/>
            <person name="Chen S.E."/>
            <person name="Zhou L.G."/>
            <person name="Ni X.B."/>
            <person name="Tian J.H."/>
            <person name="Sheng Y."/>
            <person name="Liu T."/>
            <person name="Pan Y.S."/>
            <person name="Xia L.Y."/>
            <person name="Li J."/>
            <person name="Zhao F."/>
            <person name="Cao W.C."/>
        </authorList>
    </citation>
    <scope>NUCLEOTIDE SEQUENCE</scope>
    <source>
        <strain evidence="11">Rmic-2018</strain>
    </source>
</reference>
<dbReference type="InterPro" id="IPR010945">
    <property type="entry name" value="Malate_DH_type2"/>
</dbReference>
<evidence type="ECO:0000313" key="11">
    <source>
        <dbReference type="EMBL" id="KAH8028889.1"/>
    </source>
</evidence>
<dbReference type="Pfam" id="PF00056">
    <property type="entry name" value="Ldh_1_N"/>
    <property type="match status" value="1"/>
</dbReference>
<dbReference type="CDD" id="cd01336">
    <property type="entry name" value="MDH_cytoplasmic_cytosolic"/>
    <property type="match status" value="1"/>
</dbReference>
<dbReference type="Gene3D" id="3.90.110.10">
    <property type="entry name" value="Lactate dehydrogenase/glycoside hydrolase, family 4, C-terminal"/>
    <property type="match status" value="1"/>
</dbReference>
<dbReference type="SUPFAM" id="SSF51735">
    <property type="entry name" value="NAD(P)-binding Rossmann-fold domains"/>
    <property type="match status" value="1"/>
</dbReference>
<evidence type="ECO:0000256" key="2">
    <source>
        <dbReference type="ARBA" id="ARBA00012995"/>
    </source>
</evidence>
<evidence type="ECO:0000256" key="6">
    <source>
        <dbReference type="PIRSR" id="PIRSR000102-1"/>
    </source>
</evidence>
<evidence type="ECO:0000256" key="7">
    <source>
        <dbReference type="PIRSR" id="PIRSR000102-3"/>
    </source>
</evidence>
<dbReference type="AlphaFoldDB" id="A0A9J6E4C2"/>
<evidence type="ECO:0000259" key="10">
    <source>
        <dbReference type="Pfam" id="PF02866"/>
    </source>
</evidence>
<dbReference type="NCBIfam" id="NF003916">
    <property type="entry name" value="PRK05442.1"/>
    <property type="match status" value="1"/>
</dbReference>
<gene>
    <name evidence="11" type="ORF">HPB51_020055</name>
</gene>
<evidence type="ECO:0000313" key="12">
    <source>
        <dbReference type="Proteomes" id="UP000821866"/>
    </source>
</evidence>
<dbReference type="PANTHER" id="PTHR23382">
    <property type="entry name" value="MALATE DEHYDROGENASE"/>
    <property type="match status" value="1"/>
</dbReference>
<keyword evidence="12" id="KW-1185">Reference proteome</keyword>
<evidence type="ECO:0000256" key="3">
    <source>
        <dbReference type="ARBA" id="ARBA00019899"/>
    </source>
</evidence>
<dbReference type="Pfam" id="PF02866">
    <property type="entry name" value="Ldh_1_C"/>
    <property type="match status" value="1"/>
</dbReference>
<comment type="caution">
    <text evidence="11">The sequence shown here is derived from an EMBL/GenBank/DDBJ whole genome shotgun (WGS) entry which is preliminary data.</text>
</comment>
<feature type="domain" description="Lactate/malate dehydrogenase N-terminal" evidence="9">
    <location>
        <begin position="49"/>
        <end position="196"/>
    </location>
</feature>
<dbReference type="InterPro" id="IPR036291">
    <property type="entry name" value="NAD(P)-bd_dom_sf"/>
</dbReference>
<keyword evidence="5 7" id="KW-0520">NAD</keyword>
<dbReference type="GO" id="GO:0006108">
    <property type="term" value="P:malate metabolic process"/>
    <property type="evidence" value="ECO:0007669"/>
    <property type="project" value="InterPro"/>
</dbReference>
<dbReference type="VEuPathDB" id="VectorBase:LOC119168412"/>
<protein>
    <recommendedName>
        <fullName evidence="3">Malate dehydrogenase, cytoplasmic</fullName>
        <ecNumber evidence="2">1.1.1.37</ecNumber>
    </recommendedName>
</protein>
<dbReference type="NCBIfam" id="TIGR01759">
    <property type="entry name" value="MalateDH-SF1"/>
    <property type="match status" value="1"/>
</dbReference>
<feature type="binding site" evidence="7">
    <location>
        <position position="86"/>
    </location>
    <ligand>
        <name>NAD(+)</name>
        <dbReference type="ChEBI" id="CHEBI:57540"/>
    </ligand>
</feature>
<proteinExistence type="inferred from homology"/>
<dbReference type="InterPro" id="IPR011274">
    <property type="entry name" value="Malate_DH_NAD-dep_euk"/>
</dbReference>
<dbReference type="EMBL" id="JABSTU010000006">
    <property type="protein sequence ID" value="KAH8028889.1"/>
    <property type="molecule type" value="Genomic_DNA"/>
</dbReference>
<sequence length="377" mass="41287">MMHTRNGGLHSHHALVSYSEERSPYVVISRWAAHCGSSAVAQLVFKDPVRVLITGGAGQIAYSLVPLIAKGDVFGYDQPVILHLLDITQLMGVLSGIAMELQDCAFPLLKEVVATDDEKKAFTGIDAAVLLASCPTKAGTTRKDLLAPNAKIYESHGNCINLYAKKTVKVLVVCNPANTIAFICSKYAPSIPKENFSALTRTDHNRARLQIAQKLKVSAADVKNVIIWGNHSATLVPDVSHATVRMNNQVVRVTEILKDQDYLQGEFIKTVQNRGYAIFAARKRSSGMSTASAAADQLHDWWQGTPEGEWVSMAVMSDGSYDTPPGVIFSFPVRVDALRRWHIVGGLEISDFARQKIDLTGKELVEERNNALEICKC</sequence>
<feature type="binding site" evidence="7">
    <location>
        <position position="149"/>
    </location>
    <ligand>
        <name>NAD(+)</name>
        <dbReference type="ChEBI" id="CHEBI:57540"/>
    </ligand>
</feature>
<dbReference type="InterPro" id="IPR015955">
    <property type="entry name" value="Lactate_DH/Glyco_Ohase_4_C"/>
</dbReference>
<dbReference type="InterPro" id="IPR022383">
    <property type="entry name" value="Lactate/malate_DH_C"/>
</dbReference>
<dbReference type="EC" id="1.1.1.37" evidence="2"/>
<dbReference type="FunFam" id="3.90.110.10:FF:000002">
    <property type="entry name" value="Malate dehydrogenase"/>
    <property type="match status" value="1"/>
</dbReference>
<dbReference type="GO" id="GO:0030060">
    <property type="term" value="F:L-malate dehydrogenase (NAD+) activity"/>
    <property type="evidence" value="ECO:0007669"/>
    <property type="project" value="UniProtKB-EC"/>
</dbReference>
<evidence type="ECO:0000256" key="4">
    <source>
        <dbReference type="ARBA" id="ARBA00023002"/>
    </source>
</evidence>
<dbReference type="NCBIfam" id="TIGR01758">
    <property type="entry name" value="MDH_euk_cyt"/>
    <property type="match status" value="1"/>
</dbReference>
<comment type="similarity">
    <text evidence="1">Belongs to the LDH/MDH superfamily. MDH type 2 family.</text>
</comment>
<dbReference type="Proteomes" id="UP000821866">
    <property type="component" value="Chromosome 4"/>
</dbReference>